<protein>
    <submittedName>
        <fullName evidence="1">Uncharacterized protein</fullName>
    </submittedName>
</protein>
<dbReference type="AlphaFoldDB" id="A0A3N4IR25"/>
<evidence type="ECO:0000313" key="1">
    <source>
        <dbReference type="EMBL" id="RPA88389.1"/>
    </source>
</evidence>
<accession>A0A3N4IR25</accession>
<sequence>MPIPYRMPTTNTFSDKNKRFKHTATLAQTTVPKLRNKGWPPTLPGGEQCRVNNLFGFLNLVKSFTAIGQPGATS</sequence>
<proteinExistence type="predicted"/>
<evidence type="ECO:0000313" key="2">
    <source>
        <dbReference type="Proteomes" id="UP000276215"/>
    </source>
</evidence>
<organism evidence="1 2">
    <name type="scientific">Choiromyces venosus 120613-1</name>
    <dbReference type="NCBI Taxonomy" id="1336337"/>
    <lineage>
        <taxon>Eukaryota</taxon>
        <taxon>Fungi</taxon>
        <taxon>Dikarya</taxon>
        <taxon>Ascomycota</taxon>
        <taxon>Pezizomycotina</taxon>
        <taxon>Pezizomycetes</taxon>
        <taxon>Pezizales</taxon>
        <taxon>Tuberaceae</taxon>
        <taxon>Choiromyces</taxon>
    </lineage>
</organism>
<dbReference type="Proteomes" id="UP000276215">
    <property type="component" value="Unassembled WGS sequence"/>
</dbReference>
<reference evidence="1 2" key="1">
    <citation type="journal article" date="2018" name="Nat. Ecol. Evol.">
        <title>Pezizomycetes genomes reveal the molecular basis of ectomycorrhizal truffle lifestyle.</title>
        <authorList>
            <person name="Murat C."/>
            <person name="Payen T."/>
            <person name="Noel B."/>
            <person name="Kuo A."/>
            <person name="Morin E."/>
            <person name="Chen J."/>
            <person name="Kohler A."/>
            <person name="Krizsan K."/>
            <person name="Balestrini R."/>
            <person name="Da Silva C."/>
            <person name="Montanini B."/>
            <person name="Hainaut M."/>
            <person name="Levati E."/>
            <person name="Barry K.W."/>
            <person name="Belfiori B."/>
            <person name="Cichocki N."/>
            <person name="Clum A."/>
            <person name="Dockter R.B."/>
            <person name="Fauchery L."/>
            <person name="Guy J."/>
            <person name="Iotti M."/>
            <person name="Le Tacon F."/>
            <person name="Lindquist E.A."/>
            <person name="Lipzen A."/>
            <person name="Malagnac F."/>
            <person name="Mello A."/>
            <person name="Molinier V."/>
            <person name="Miyauchi S."/>
            <person name="Poulain J."/>
            <person name="Riccioni C."/>
            <person name="Rubini A."/>
            <person name="Sitrit Y."/>
            <person name="Splivallo R."/>
            <person name="Traeger S."/>
            <person name="Wang M."/>
            <person name="Zifcakova L."/>
            <person name="Wipf D."/>
            <person name="Zambonelli A."/>
            <person name="Paolocci F."/>
            <person name="Nowrousian M."/>
            <person name="Ottonello S."/>
            <person name="Baldrian P."/>
            <person name="Spatafora J.W."/>
            <person name="Henrissat B."/>
            <person name="Nagy L.G."/>
            <person name="Aury J.M."/>
            <person name="Wincker P."/>
            <person name="Grigoriev I.V."/>
            <person name="Bonfante P."/>
            <person name="Martin F.M."/>
        </authorList>
    </citation>
    <scope>NUCLEOTIDE SEQUENCE [LARGE SCALE GENOMIC DNA]</scope>
    <source>
        <strain evidence="1 2">120613-1</strain>
    </source>
</reference>
<gene>
    <name evidence="1" type="ORF">L873DRAFT_1824566</name>
</gene>
<keyword evidence="2" id="KW-1185">Reference proteome</keyword>
<name>A0A3N4IR25_9PEZI</name>
<dbReference type="EMBL" id="ML121157">
    <property type="protein sequence ID" value="RPA88389.1"/>
    <property type="molecule type" value="Genomic_DNA"/>
</dbReference>